<dbReference type="InterPro" id="IPR000241">
    <property type="entry name" value="RlmKL-like_Mtase"/>
</dbReference>
<dbReference type="InterPro" id="IPR002052">
    <property type="entry name" value="DNA_methylase_N6_adenine_CS"/>
</dbReference>
<evidence type="ECO:0000256" key="3">
    <source>
        <dbReference type="PROSITE-ProRule" id="PRU00529"/>
    </source>
</evidence>
<dbReference type="PROSITE" id="PS51165">
    <property type="entry name" value="THUMP"/>
    <property type="match status" value="1"/>
</dbReference>
<dbReference type="InterPro" id="IPR054170">
    <property type="entry name" value="RlmL_1st"/>
</dbReference>
<dbReference type="EC" id="2.1.1.-" evidence="5"/>
<proteinExistence type="predicted"/>
<dbReference type="PANTHER" id="PTHR47313">
    <property type="entry name" value="RIBOSOMAL RNA LARGE SUBUNIT METHYLTRANSFERASE K/L"/>
    <property type="match status" value="1"/>
</dbReference>
<dbReference type="GO" id="GO:0003723">
    <property type="term" value="F:RNA binding"/>
    <property type="evidence" value="ECO:0007669"/>
    <property type="project" value="UniProtKB-UniRule"/>
</dbReference>
<dbReference type="GO" id="GO:0008990">
    <property type="term" value="F:rRNA (guanine-N2-)-methyltransferase activity"/>
    <property type="evidence" value="ECO:0007669"/>
    <property type="project" value="TreeGrafter"/>
</dbReference>
<dbReference type="AlphaFoldDB" id="A0A840MT28"/>
<dbReference type="EMBL" id="JACHHY010000028">
    <property type="protein sequence ID" value="MBB5020239.1"/>
    <property type="molecule type" value="Genomic_DNA"/>
</dbReference>
<dbReference type="Proteomes" id="UP000575898">
    <property type="component" value="Unassembled WGS sequence"/>
</dbReference>
<gene>
    <name evidence="5" type="ORF">HNQ59_003556</name>
</gene>
<dbReference type="SMART" id="SM00981">
    <property type="entry name" value="THUMP"/>
    <property type="match status" value="1"/>
</dbReference>
<keyword evidence="2 5" id="KW-0808">Transferase</keyword>
<dbReference type="PROSITE" id="PS00092">
    <property type="entry name" value="N6_MTASE"/>
    <property type="match status" value="1"/>
</dbReference>
<dbReference type="Pfam" id="PF01170">
    <property type="entry name" value="UPF0020"/>
    <property type="match status" value="1"/>
</dbReference>
<dbReference type="Gene3D" id="3.40.50.150">
    <property type="entry name" value="Vaccinia Virus protein VP39"/>
    <property type="match status" value="1"/>
</dbReference>
<dbReference type="RefSeq" id="WP_184041641.1">
    <property type="nucleotide sequence ID" value="NZ_JACHHY010000028.1"/>
</dbReference>
<dbReference type="PANTHER" id="PTHR47313:SF1">
    <property type="entry name" value="RIBOSOMAL RNA LARGE SUBUNIT METHYLTRANSFERASE K_L"/>
    <property type="match status" value="1"/>
</dbReference>
<dbReference type="InterPro" id="IPR029063">
    <property type="entry name" value="SAM-dependent_MTases_sf"/>
</dbReference>
<evidence type="ECO:0000313" key="5">
    <source>
        <dbReference type="EMBL" id="MBB5020239.1"/>
    </source>
</evidence>
<reference evidence="5 6" key="1">
    <citation type="submission" date="2020-08" db="EMBL/GenBank/DDBJ databases">
        <title>Genomic Encyclopedia of Type Strains, Phase IV (KMG-IV): sequencing the most valuable type-strain genomes for metagenomic binning, comparative biology and taxonomic classification.</title>
        <authorList>
            <person name="Goeker M."/>
        </authorList>
    </citation>
    <scope>NUCLEOTIDE SEQUENCE [LARGE SCALE GENOMIC DNA]</scope>
    <source>
        <strain evidence="5 6">DSM 27165</strain>
    </source>
</reference>
<evidence type="ECO:0000259" key="4">
    <source>
        <dbReference type="PROSITE" id="PS51165"/>
    </source>
</evidence>
<name>A0A840MT28_9PROT</name>
<dbReference type="SUPFAM" id="SSF53335">
    <property type="entry name" value="S-adenosyl-L-methionine-dependent methyltransferases"/>
    <property type="match status" value="1"/>
</dbReference>
<dbReference type="CDD" id="cd11715">
    <property type="entry name" value="THUMP_AdoMetMT"/>
    <property type="match status" value="1"/>
</dbReference>
<comment type="caution">
    <text evidence="5">The sequence shown here is derived from an EMBL/GenBank/DDBJ whole genome shotgun (WGS) entry which is preliminary data.</text>
</comment>
<evidence type="ECO:0000256" key="1">
    <source>
        <dbReference type="ARBA" id="ARBA00022603"/>
    </source>
</evidence>
<dbReference type="Pfam" id="PF02926">
    <property type="entry name" value="THUMP"/>
    <property type="match status" value="1"/>
</dbReference>
<dbReference type="Gene3D" id="3.30.2130.30">
    <property type="match status" value="1"/>
</dbReference>
<feature type="domain" description="THUMP" evidence="4">
    <location>
        <begin position="48"/>
        <end position="159"/>
    </location>
</feature>
<keyword evidence="6" id="KW-1185">Reference proteome</keyword>
<dbReference type="Pfam" id="PF22020">
    <property type="entry name" value="RlmL_1st"/>
    <property type="match status" value="1"/>
</dbReference>
<keyword evidence="3" id="KW-0694">RNA-binding</keyword>
<sequence length="389" mass="43556">MSQKPTHQFFAPCPRGLETPLAQELSELGAGGIKAVDGGVHFNGDWLTGAKANLWSRLASRILWRVADGQYRSEQDIYKLARDTEWHWLFKVTHTLRINVSAHKSPLRSLEFVTLKIKDAVCDRFRDECGERPNIDKNNPDVSIHCFLDMSRCSIYLDFSGEPLFKRGWRMATNEAPLRENLAAGILRLAGWAPGTPLYDPMCGSGTFLVEAAMMALNVAPGLNRHFAFEKLNTFNKAKWQALLNEAQAARKPVEPLPIWGSDKFGDALKAARTNLAENGLADCIQLKQMDVVDASAPAETGVMVCNPPYGVRLDEEERLAALYPLLGDVLKRHFAGWNCYFLTGDPRLAKLIRLSTTKRTVLFNGALECRLFEYKMRAGSNRKDQVAE</sequence>
<dbReference type="GO" id="GO:0070043">
    <property type="term" value="F:rRNA (guanine-N7-)-methyltransferase activity"/>
    <property type="evidence" value="ECO:0007669"/>
    <property type="project" value="TreeGrafter"/>
</dbReference>
<dbReference type="PRINTS" id="PR00507">
    <property type="entry name" value="N12N6MTFRASE"/>
</dbReference>
<evidence type="ECO:0000313" key="6">
    <source>
        <dbReference type="Proteomes" id="UP000575898"/>
    </source>
</evidence>
<evidence type="ECO:0000256" key="2">
    <source>
        <dbReference type="ARBA" id="ARBA00022679"/>
    </source>
</evidence>
<accession>A0A840MT28</accession>
<protein>
    <submittedName>
        <fullName evidence="5">Putative N6-adenine-specific DNA methylase</fullName>
        <ecNumber evidence="5">2.1.1.-</ecNumber>
    </submittedName>
</protein>
<dbReference type="InterPro" id="IPR004114">
    <property type="entry name" value="THUMP_dom"/>
</dbReference>
<organism evidence="5 6">
    <name type="scientific">Chitinivorax tropicus</name>
    <dbReference type="NCBI Taxonomy" id="714531"/>
    <lineage>
        <taxon>Bacteria</taxon>
        <taxon>Pseudomonadati</taxon>
        <taxon>Pseudomonadota</taxon>
        <taxon>Betaproteobacteria</taxon>
        <taxon>Chitinivorax</taxon>
    </lineage>
</organism>
<keyword evidence="1 5" id="KW-0489">Methyltransferase</keyword>